<keyword evidence="10" id="KW-1185">Reference proteome</keyword>
<keyword evidence="4" id="KW-0812">Transmembrane</keyword>
<protein>
    <submittedName>
        <fullName evidence="9">Carboxypeptidase family protein</fullName>
    </submittedName>
</protein>
<evidence type="ECO:0000256" key="2">
    <source>
        <dbReference type="ARBA" id="ARBA00022448"/>
    </source>
</evidence>
<dbReference type="EMBL" id="SHKW01000001">
    <property type="protein sequence ID" value="RZU38876.1"/>
    <property type="molecule type" value="Genomic_DNA"/>
</dbReference>
<evidence type="ECO:0000256" key="4">
    <source>
        <dbReference type="ARBA" id="ARBA00022692"/>
    </source>
</evidence>
<dbReference type="GO" id="GO:0009279">
    <property type="term" value="C:cell outer membrane"/>
    <property type="evidence" value="ECO:0007669"/>
    <property type="project" value="UniProtKB-SubCell"/>
</dbReference>
<gene>
    <name evidence="9" type="ORF">BDD14_0174</name>
</gene>
<dbReference type="InterPro" id="IPR057601">
    <property type="entry name" value="Oar-like_b-barrel"/>
</dbReference>
<keyword evidence="2" id="KW-0813">Transport</keyword>
<keyword evidence="9" id="KW-0645">Protease</keyword>
<keyword evidence="9" id="KW-0378">Hydrolase</keyword>
<evidence type="ECO:0000313" key="10">
    <source>
        <dbReference type="Proteomes" id="UP000292958"/>
    </source>
</evidence>
<evidence type="ECO:0000256" key="5">
    <source>
        <dbReference type="ARBA" id="ARBA00023136"/>
    </source>
</evidence>
<feature type="signal peptide" evidence="7">
    <location>
        <begin position="1"/>
        <end position="20"/>
    </location>
</feature>
<feature type="domain" description="TonB-dependent transporter Oar-like beta-barrel" evidence="8">
    <location>
        <begin position="243"/>
        <end position="1117"/>
    </location>
</feature>
<dbReference type="AlphaFoldDB" id="A0A4V2G3X8"/>
<comment type="caution">
    <text evidence="9">The sequence shown here is derived from an EMBL/GenBank/DDBJ whole genome shotgun (WGS) entry which is preliminary data.</text>
</comment>
<evidence type="ECO:0000313" key="9">
    <source>
        <dbReference type="EMBL" id="RZU38876.1"/>
    </source>
</evidence>
<dbReference type="GO" id="GO:0015344">
    <property type="term" value="F:siderophore uptake transmembrane transporter activity"/>
    <property type="evidence" value="ECO:0007669"/>
    <property type="project" value="TreeGrafter"/>
</dbReference>
<accession>A0A4V2G3X8</accession>
<evidence type="ECO:0000256" key="1">
    <source>
        <dbReference type="ARBA" id="ARBA00004571"/>
    </source>
</evidence>
<dbReference type="PANTHER" id="PTHR30069">
    <property type="entry name" value="TONB-DEPENDENT OUTER MEMBRANE RECEPTOR"/>
    <property type="match status" value="1"/>
</dbReference>
<dbReference type="SUPFAM" id="SSF56935">
    <property type="entry name" value="Porins"/>
    <property type="match status" value="1"/>
</dbReference>
<evidence type="ECO:0000256" key="6">
    <source>
        <dbReference type="ARBA" id="ARBA00023237"/>
    </source>
</evidence>
<dbReference type="GO" id="GO:0044718">
    <property type="term" value="P:siderophore transmembrane transport"/>
    <property type="evidence" value="ECO:0007669"/>
    <property type="project" value="TreeGrafter"/>
</dbReference>
<dbReference type="Gene3D" id="2.40.170.20">
    <property type="entry name" value="TonB-dependent receptor, beta-barrel domain"/>
    <property type="match status" value="1"/>
</dbReference>
<dbReference type="Pfam" id="PF13620">
    <property type="entry name" value="CarboxypepD_reg"/>
    <property type="match status" value="1"/>
</dbReference>
<evidence type="ECO:0000259" key="8">
    <source>
        <dbReference type="Pfam" id="PF25183"/>
    </source>
</evidence>
<feature type="chain" id="PRO_5020398139" evidence="7">
    <location>
        <begin position="21"/>
        <end position="1124"/>
    </location>
</feature>
<dbReference type="Gene3D" id="2.60.40.1120">
    <property type="entry name" value="Carboxypeptidase-like, regulatory domain"/>
    <property type="match status" value="1"/>
</dbReference>
<reference evidence="9 10" key="1">
    <citation type="submission" date="2019-02" db="EMBL/GenBank/DDBJ databases">
        <title>Genomic Encyclopedia of Archaeal and Bacterial Type Strains, Phase II (KMG-II): from individual species to whole genera.</title>
        <authorList>
            <person name="Goeker M."/>
        </authorList>
    </citation>
    <scope>NUCLEOTIDE SEQUENCE [LARGE SCALE GENOMIC DNA]</scope>
    <source>
        <strain evidence="9 10">DSM 18101</strain>
    </source>
</reference>
<dbReference type="GO" id="GO:0004180">
    <property type="term" value="F:carboxypeptidase activity"/>
    <property type="evidence" value="ECO:0007669"/>
    <property type="project" value="UniProtKB-KW"/>
</dbReference>
<keyword evidence="7" id="KW-0732">Signal</keyword>
<keyword evidence="9" id="KW-0121">Carboxypeptidase</keyword>
<dbReference type="RefSeq" id="WP_130417169.1">
    <property type="nucleotide sequence ID" value="NZ_SHKW01000001.1"/>
</dbReference>
<dbReference type="SUPFAM" id="SSF49464">
    <property type="entry name" value="Carboxypeptidase regulatory domain-like"/>
    <property type="match status" value="1"/>
</dbReference>
<dbReference type="Pfam" id="PF25183">
    <property type="entry name" value="OMP_b-brl_4"/>
    <property type="match status" value="1"/>
</dbReference>
<keyword evidence="5" id="KW-0472">Membrane</keyword>
<dbReference type="InterPro" id="IPR039426">
    <property type="entry name" value="TonB-dep_rcpt-like"/>
</dbReference>
<dbReference type="OrthoDB" id="97893at2"/>
<proteinExistence type="predicted"/>
<sequence>MPFGKLVRFIVLMLMFFVSAHEQMPAQTAVDGAIGGTVRDKTGAVVSNAVIVIHNNGTNAEQTITSDAAGGYRVIHLQSGLYTVNISANGFQVFKAEKVEVTVGSLTTVQSVLALGASTETVDVSGEAPVINTTNNDFSNTIGLRVLEDLPVNNYRWSAYALQAPGVVESGGFGLLSFRGQSTLLNNITIDGADDNQAFFSEERGRTNIGYSTPKSVIQEFQINTSNYSTEYGRAAGGVVNAVTKSGSNQFHGEGYFLDRDSALAAYNNFTTQNVQLTPGGPFTAVHIKPTDIRKQMGFAVGGPILRDKLFFFFALDRFYRDFPIITVPSSPSTFYATPSASLPGSTTCPGGSNPISSVTSSTNYDPNFYADSGACTLKTNLGLATYSAGVTNYIAGQAGLNSLLGQAKRYTDQTLFFPKIDWQINNRNHLSAEVNRLRFISPSGQQTNVTASYGTQSIGNVYARDTWGVARLDTYITSQISNEVRYQYSRDFEFAGAESPTTYETNTLMKTAAGYANPLGFPPNVSITSAFQFGTPTFYNRPAYPDERRWQLSDTVLWIHGNHTLKFGGDYIHTNDLSENLSSVFGAYSYTSVATYLSDFYLSQNPATVSQAAHYTSYQQGFGPLGFEFQTSDYAGFIQDEWKVNPRLSLMLGLRYEYEQTPKAQLPNPLVPQTQSMPSDKNNIAPRVGFAYDVFGTGKTVVRGGYGIFNARLINSTIYNAIAQTGASGGQVQSPNLVPGNPGAPVFPQVISGSLTSAVTPNVIFFDPHFQLPQIHQADLSIEQDLGANTVFTLSWLGSYGRSLPTFVDTNLPNPVNVTYTVVNNDSTGLLRNGSQISVPFYGYPVKSPVAGAPAPPTVVDFNRPDPRYAAKTAIFSGVTSNYEALVAQLKRQLRHGVQLQASYTWSHALDYGENNTTFTSTNSLLDPRNIRAEYGNSMQNVPNRFVLTALIYSPWHVRGWKSFLLNDYQFSPSLSAQNGVPYSPVMNGNPQNLATSSSVTGYITGVTSGYNGAGGSTRIPGFARNAFSLPATVVLDARVSKRLVVRERYDLEFFAEAFNLPNHQNVTTTNTTAYAFGTATSGGSTYSTLTQYTGAAFGSVSNSNNNNIYSPRQVQLGARLHF</sequence>
<keyword evidence="3" id="KW-1134">Transmembrane beta strand</keyword>
<dbReference type="PANTHER" id="PTHR30069:SF46">
    <property type="entry name" value="OAR PROTEIN"/>
    <property type="match status" value="1"/>
</dbReference>
<organism evidence="9 10">
    <name type="scientific">Edaphobacter modestus</name>
    <dbReference type="NCBI Taxonomy" id="388466"/>
    <lineage>
        <taxon>Bacteria</taxon>
        <taxon>Pseudomonadati</taxon>
        <taxon>Acidobacteriota</taxon>
        <taxon>Terriglobia</taxon>
        <taxon>Terriglobales</taxon>
        <taxon>Acidobacteriaceae</taxon>
        <taxon>Edaphobacter</taxon>
    </lineage>
</organism>
<name>A0A4V2G3X8_9BACT</name>
<evidence type="ECO:0000256" key="3">
    <source>
        <dbReference type="ARBA" id="ARBA00022452"/>
    </source>
</evidence>
<dbReference type="InterPro" id="IPR008969">
    <property type="entry name" value="CarboxyPept-like_regulatory"/>
</dbReference>
<keyword evidence="6" id="KW-0998">Cell outer membrane</keyword>
<dbReference type="InterPro" id="IPR036942">
    <property type="entry name" value="Beta-barrel_TonB_sf"/>
</dbReference>
<comment type="subcellular location">
    <subcellularLocation>
        <location evidence="1">Cell outer membrane</location>
        <topology evidence="1">Multi-pass membrane protein</topology>
    </subcellularLocation>
</comment>
<evidence type="ECO:0000256" key="7">
    <source>
        <dbReference type="SAM" id="SignalP"/>
    </source>
</evidence>
<dbReference type="Proteomes" id="UP000292958">
    <property type="component" value="Unassembled WGS sequence"/>
</dbReference>